<dbReference type="PIRSF" id="PIRSF016184">
    <property type="entry name" value="PhzC_PhzF"/>
    <property type="match status" value="1"/>
</dbReference>
<dbReference type="EMBL" id="ABEU02000021">
    <property type="protein sequence ID" value="PNR31606.1"/>
    <property type="molecule type" value="Genomic_DNA"/>
</dbReference>
<dbReference type="OrthoDB" id="75169at2759"/>
<dbReference type="Gene3D" id="3.10.310.10">
    <property type="entry name" value="Diaminopimelate Epimerase, Chain A, domain 1"/>
    <property type="match status" value="2"/>
</dbReference>
<dbReference type="InterPro" id="IPR003719">
    <property type="entry name" value="Phenazine_PhzF-like"/>
</dbReference>
<dbReference type="AlphaFoldDB" id="A0A2K1IQQ2"/>
<dbReference type="OMA" id="RINNHAD"/>
<dbReference type="EnsemblPlants" id="Pp3c21_4740V3.2">
    <property type="protein sequence ID" value="Pp3c21_4740V3.2"/>
    <property type="gene ID" value="Pp3c21_4740"/>
</dbReference>
<reference evidence="1 3" key="1">
    <citation type="journal article" date="2008" name="Science">
        <title>The Physcomitrella genome reveals evolutionary insights into the conquest of land by plants.</title>
        <authorList>
            <person name="Rensing S."/>
            <person name="Lang D."/>
            <person name="Zimmer A."/>
            <person name="Terry A."/>
            <person name="Salamov A."/>
            <person name="Shapiro H."/>
            <person name="Nishiyama T."/>
            <person name="Perroud P.-F."/>
            <person name="Lindquist E."/>
            <person name="Kamisugi Y."/>
            <person name="Tanahashi T."/>
            <person name="Sakakibara K."/>
            <person name="Fujita T."/>
            <person name="Oishi K."/>
            <person name="Shin-I T."/>
            <person name="Kuroki Y."/>
            <person name="Toyoda A."/>
            <person name="Suzuki Y."/>
            <person name="Hashimoto A."/>
            <person name="Yamaguchi K."/>
            <person name="Sugano A."/>
            <person name="Kohara Y."/>
            <person name="Fujiyama A."/>
            <person name="Anterola A."/>
            <person name="Aoki S."/>
            <person name="Ashton N."/>
            <person name="Barbazuk W.B."/>
            <person name="Barker E."/>
            <person name="Bennetzen J."/>
            <person name="Bezanilla M."/>
            <person name="Blankenship R."/>
            <person name="Cho S.H."/>
            <person name="Dutcher S."/>
            <person name="Estelle M."/>
            <person name="Fawcett J.A."/>
            <person name="Gundlach H."/>
            <person name="Hanada K."/>
            <person name="Heyl A."/>
            <person name="Hicks K.A."/>
            <person name="Hugh J."/>
            <person name="Lohr M."/>
            <person name="Mayer K."/>
            <person name="Melkozernov A."/>
            <person name="Murata T."/>
            <person name="Nelson D."/>
            <person name="Pils B."/>
            <person name="Prigge M."/>
            <person name="Reiss B."/>
            <person name="Renner T."/>
            <person name="Rombauts S."/>
            <person name="Rushton P."/>
            <person name="Sanderfoot A."/>
            <person name="Schween G."/>
            <person name="Shiu S.-H."/>
            <person name="Stueber K."/>
            <person name="Theodoulou F.L."/>
            <person name="Tu H."/>
            <person name="Van de Peer Y."/>
            <person name="Verrier P.J."/>
            <person name="Waters E."/>
            <person name="Wood A."/>
            <person name="Yang L."/>
            <person name="Cove D."/>
            <person name="Cuming A."/>
            <person name="Hasebe M."/>
            <person name="Lucas S."/>
            <person name="Mishler D.B."/>
            <person name="Reski R."/>
            <person name="Grigoriev I."/>
            <person name="Quatrano R.S."/>
            <person name="Boore J.L."/>
        </authorList>
    </citation>
    <scope>NUCLEOTIDE SEQUENCE [LARGE SCALE GENOMIC DNA]</scope>
    <source>
        <strain evidence="2 3">cv. Gransden 2004</strain>
    </source>
</reference>
<keyword evidence="3" id="KW-1185">Reference proteome</keyword>
<sequence length="334" mass="36184">MAACLFPLSQALRSYHGEEACTSFVDYAQLDAFTSEAFRGNPAAVCLLPIARSVEWMQIVAAEFSAPMTAFLVKRSKTKDTAGNGQVVMDVNSFVGEMSNPHTNSEEKASEFDVRFFTPTAEVDLCGHATLASAYLMFKSGLAPGPHVFFHTLKATLKVNMVMGSDGNNEWQDQVELCLPFMDATPISIDMDSIFPQTLQRCQVMSSHKSAWDRVILELPSATEVETLKPCFEEINACRFRGGLIVTGKGSSGSPFDFVSRYFAPQFGIPEDPVCGTAHCSLAPLWAAKLGKQKLLAYQASQRGGVLELSVDNDAKCVLLRGAAVIVTAGVLLS</sequence>
<dbReference type="GO" id="GO:0005737">
    <property type="term" value="C:cytoplasm"/>
    <property type="evidence" value="ECO:0000318"/>
    <property type="project" value="GO_Central"/>
</dbReference>
<organism evidence="1">
    <name type="scientific">Physcomitrium patens</name>
    <name type="common">Spreading-leaved earth moss</name>
    <name type="synonym">Physcomitrella patens</name>
    <dbReference type="NCBI Taxonomy" id="3218"/>
    <lineage>
        <taxon>Eukaryota</taxon>
        <taxon>Viridiplantae</taxon>
        <taxon>Streptophyta</taxon>
        <taxon>Embryophyta</taxon>
        <taxon>Bryophyta</taxon>
        <taxon>Bryophytina</taxon>
        <taxon>Bryopsida</taxon>
        <taxon>Funariidae</taxon>
        <taxon>Funariales</taxon>
        <taxon>Funariaceae</taxon>
        <taxon>Physcomitrium</taxon>
    </lineage>
</organism>
<proteinExistence type="predicted"/>
<dbReference type="Gramene" id="Pp3c21_4740V3.3">
    <property type="protein sequence ID" value="Pp3c21_4740V3.3"/>
    <property type="gene ID" value="Pp3c21_4740"/>
</dbReference>
<dbReference type="PaxDb" id="3218-PP1S27_188V6.1"/>
<protein>
    <submittedName>
        <fullName evidence="1 2">Uncharacterized protein</fullName>
    </submittedName>
</protein>
<evidence type="ECO:0000313" key="2">
    <source>
        <dbReference type="EnsemblPlants" id="Pp3c21_4740V3.1"/>
    </source>
</evidence>
<dbReference type="EnsemblPlants" id="Pp3c21_4740V3.1">
    <property type="protein sequence ID" value="Pp3c21_4740V3.1"/>
    <property type="gene ID" value="Pp3c21_4740"/>
</dbReference>
<dbReference type="PANTHER" id="PTHR13774">
    <property type="entry name" value="PHENAZINE BIOSYNTHESIS PROTEIN"/>
    <property type="match status" value="1"/>
</dbReference>
<dbReference type="EnsemblPlants" id="Pp3c21_4740V3.3">
    <property type="protein sequence ID" value="Pp3c21_4740V3.3"/>
    <property type="gene ID" value="Pp3c21_4740"/>
</dbReference>
<evidence type="ECO:0000313" key="1">
    <source>
        <dbReference type="EMBL" id="PNR31606.1"/>
    </source>
</evidence>
<dbReference type="GeneID" id="112274487"/>
<dbReference type="Gramene" id="Pp3c21_4740V3.2">
    <property type="protein sequence ID" value="Pp3c21_4740V3.2"/>
    <property type="gene ID" value="Pp3c21_4740"/>
</dbReference>
<dbReference type="Pfam" id="PF02567">
    <property type="entry name" value="PhzC-PhzF"/>
    <property type="match status" value="2"/>
</dbReference>
<dbReference type="STRING" id="3218.A0A2K1IQQ2"/>
<dbReference type="EnsemblPlants" id="Pp3c21_4740V3.4">
    <property type="protein sequence ID" value="Pp3c21_4740V3.4"/>
    <property type="gene ID" value="Pp3c21_4740"/>
</dbReference>
<gene>
    <name evidence="2" type="primary">LOC112274487</name>
    <name evidence="1" type="ORF">PHYPA_025727</name>
</gene>
<accession>A0A2K1IQQ2</accession>
<name>A0A2K1IQQ2_PHYPA</name>
<dbReference type="GO" id="GO:0016853">
    <property type="term" value="F:isomerase activity"/>
    <property type="evidence" value="ECO:0000318"/>
    <property type="project" value="GO_Central"/>
</dbReference>
<reference evidence="2" key="3">
    <citation type="submission" date="2020-12" db="UniProtKB">
        <authorList>
            <consortium name="EnsemblPlants"/>
        </authorList>
    </citation>
    <scope>IDENTIFICATION</scope>
</reference>
<reference evidence="1 3" key="2">
    <citation type="journal article" date="2018" name="Plant J.">
        <title>The Physcomitrella patens chromosome-scale assembly reveals moss genome structure and evolution.</title>
        <authorList>
            <person name="Lang D."/>
            <person name="Ullrich K.K."/>
            <person name="Murat F."/>
            <person name="Fuchs J."/>
            <person name="Jenkins J."/>
            <person name="Haas F.B."/>
            <person name="Piednoel M."/>
            <person name="Gundlach H."/>
            <person name="Van Bel M."/>
            <person name="Meyberg R."/>
            <person name="Vives C."/>
            <person name="Morata J."/>
            <person name="Symeonidi A."/>
            <person name="Hiss M."/>
            <person name="Muchero W."/>
            <person name="Kamisugi Y."/>
            <person name="Saleh O."/>
            <person name="Blanc G."/>
            <person name="Decker E.L."/>
            <person name="van Gessel N."/>
            <person name="Grimwood J."/>
            <person name="Hayes R.D."/>
            <person name="Graham S.W."/>
            <person name="Gunter L.E."/>
            <person name="McDaniel S.F."/>
            <person name="Hoernstein S.N.W."/>
            <person name="Larsson A."/>
            <person name="Li F.W."/>
            <person name="Perroud P.F."/>
            <person name="Phillips J."/>
            <person name="Ranjan P."/>
            <person name="Rokshar D.S."/>
            <person name="Rothfels C.J."/>
            <person name="Schneider L."/>
            <person name="Shu S."/>
            <person name="Stevenson D.W."/>
            <person name="Thummler F."/>
            <person name="Tillich M."/>
            <person name="Villarreal Aguilar J.C."/>
            <person name="Widiez T."/>
            <person name="Wong G.K."/>
            <person name="Wymore A."/>
            <person name="Zhang Y."/>
            <person name="Zimmer A.D."/>
            <person name="Quatrano R.S."/>
            <person name="Mayer K.F.X."/>
            <person name="Goodstein D."/>
            <person name="Casacuberta J.M."/>
            <person name="Vandepoele K."/>
            <person name="Reski R."/>
            <person name="Cuming A.C."/>
            <person name="Tuskan G.A."/>
            <person name="Maumus F."/>
            <person name="Salse J."/>
            <person name="Schmutz J."/>
            <person name="Rensing S.A."/>
        </authorList>
    </citation>
    <scope>NUCLEOTIDE SEQUENCE [LARGE SCALE GENOMIC DNA]</scope>
    <source>
        <strain evidence="2 3">cv. Gransden 2004</strain>
    </source>
</reference>
<dbReference type="RefSeq" id="XP_073386081.1">
    <property type="nucleotide sequence ID" value="XM_073529980.1"/>
</dbReference>
<dbReference type="Gramene" id="Pp3c21_4740V3.1">
    <property type="protein sequence ID" value="Pp3c21_4740V3.1"/>
    <property type="gene ID" value="Pp3c21_4740"/>
</dbReference>
<dbReference type="Proteomes" id="UP000006727">
    <property type="component" value="Chromosome 21"/>
</dbReference>
<dbReference type="RefSeq" id="XP_024359811.1">
    <property type="nucleotide sequence ID" value="XM_024504043.2"/>
</dbReference>
<dbReference type="PANTHER" id="PTHR13774:SF42">
    <property type="match status" value="1"/>
</dbReference>
<evidence type="ECO:0000313" key="3">
    <source>
        <dbReference type="Proteomes" id="UP000006727"/>
    </source>
</evidence>
<dbReference type="SUPFAM" id="SSF54506">
    <property type="entry name" value="Diaminopimelate epimerase-like"/>
    <property type="match status" value="1"/>
</dbReference>
<dbReference type="Gramene" id="Pp3c21_4740V3.4">
    <property type="protein sequence ID" value="Pp3c21_4740V3.4"/>
    <property type="gene ID" value="Pp3c21_4740"/>
</dbReference>